<name>A0A4T0UKL9_9NEIS</name>
<organism evidence="4 5">
    <name type="scientific">Crenobacter intestini</name>
    <dbReference type="NCBI Taxonomy" id="2563443"/>
    <lineage>
        <taxon>Bacteria</taxon>
        <taxon>Pseudomonadati</taxon>
        <taxon>Pseudomonadota</taxon>
        <taxon>Betaproteobacteria</taxon>
        <taxon>Neisseriales</taxon>
        <taxon>Neisseriaceae</taxon>
        <taxon>Crenobacter</taxon>
    </lineage>
</organism>
<evidence type="ECO:0000256" key="1">
    <source>
        <dbReference type="SAM" id="MobiDB-lite"/>
    </source>
</evidence>
<dbReference type="Pfam" id="PF11906">
    <property type="entry name" value="DUF3426"/>
    <property type="match status" value="1"/>
</dbReference>
<feature type="transmembrane region" description="Helical" evidence="2">
    <location>
        <begin position="219"/>
        <end position="240"/>
    </location>
</feature>
<dbReference type="EMBL" id="STGJ01000018">
    <property type="protein sequence ID" value="TIC79180.1"/>
    <property type="molecule type" value="Genomic_DNA"/>
</dbReference>
<evidence type="ECO:0000256" key="2">
    <source>
        <dbReference type="SAM" id="Phobius"/>
    </source>
</evidence>
<dbReference type="RefSeq" id="WP_136555139.1">
    <property type="nucleotide sequence ID" value="NZ_STGJ01000018.1"/>
</dbReference>
<feature type="domain" description="Zinc finger/thioredoxin putative" evidence="3">
    <location>
        <begin position="3"/>
        <end position="38"/>
    </location>
</feature>
<reference evidence="4 5" key="1">
    <citation type="submission" date="2019-04" db="EMBL/GenBank/DDBJ databases">
        <title>Crenobacter sp. nov.</title>
        <authorList>
            <person name="Shi S."/>
        </authorList>
    </citation>
    <scope>NUCLEOTIDE SEQUENCE [LARGE SCALE GENOMIC DNA]</scope>
    <source>
        <strain evidence="4 5">GY 70310</strain>
    </source>
</reference>
<dbReference type="Pfam" id="PF13719">
    <property type="entry name" value="Zn_ribbon_5"/>
    <property type="match status" value="1"/>
</dbReference>
<keyword evidence="2" id="KW-1133">Transmembrane helix</keyword>
<evidence type="ECO:0000313" key="4">
    <source>
        <dbReference type="EMBL" id="TIC79180.1"/>
    </source>
</evidence>
<feature type="region of interest" description="Disordered" evidence="1">
    <location>
        <begin position="133"/>
        <end position="166"/>
    </location>
</feature>
<keyword evidence="5" id="KW-1185">Reference proteome</keyword>
<comment type="caution">
    <text evidence="4">The sequence shown here is derived from an EMBL/GenBank/DDBJ whole genome shotgun (WGS) entry which is preliminary data.</text>
</comment>
<feature type="region of interest" description="Disordered" evidence="1">
    <location>
        <begin position="178"/>
        <end position="212"/>
    </location>
</feature>
<dbReference type="NCBIfam" id="TIGR02098">
    <property type="entry name" value="MJ0042_CXXC"/>
    <property type="match status" value="1"/>
</dbReference>
<dbReference type="AlphaFoldDB" id="A0A4T0UKL9"/>
<gene>
    <name evidence="4" type="ORF">E5K04_13845</name>
</gene>
<protein>
    <submittedName>
        <fullName evidence="4">DUF3426 domain-containing protein</fullName>
    </submittedName>
</protein>
<dbReference type="InterPro" id="IPR011723">
    <property type="entry name" value="Znf/thioredoxin_put"/>
</dbReference>
<dbReference type="Proteomes" id="UP000308891">
    <property type="component" value="Unassembled WGS sequence"/>
</dbReference>
<accession>A0A4T0UKL9</accession>
<dbReference type="OrthoDB" id="5294582at2"/>
<dbReference type="InterPro" id="IPR021834">
    <property type="entry name" value="DUF3426"/>
</dbReference>
<evidence type="ECO:0000313" key="5">
    <source>
        <dbReference type="Proteomes" id="UP000308891"/>
    </source>
</evidence>
<keyword evidence="2" id="KW-0812">Transmembrane</keyword>
<keyword evidence="2" id="KW-0472">Membrane</keyword>
<sequence length="378" mass="40223">MLTAQCPQCQTRFKVSDAQLDVADGFVRCGRCAHVFNAREVLSPLAVPAPAAQPAVPADRGEIEDFELELPDFDAPAPQPATQATPPAPEPEPVRTLAPEPEPDPVAGSAPEAPAVPDPELAAFQQALSDALRAPRPASRPIEPLESAPAPEALIGDPFGEIDAGPEEALPDVLRSQRGREPVAEAPAAEAQATEEAEQEAAPAAPEDDAPARPSRLPAVLFALGGVLGLFLLAGQLVYLNRTRIAAEVPELRPTLEAACQSLGCTVPLAGDRALLRTEWSELSRVPDHPGLVQFTAILKNHARYMQAWPAMELTLTDSDDRVLVRKVFPPKDWLPVAERAQRGIAAGAQVRSQLQLDTAALGAKQSSIGYSVNWLYP</sequence>
<proteinExistence type="predicted"/>
<evidence type="ECO:0000259" key="3">
    <source>
        <dbReference type="Pfam" id="PF13719"/>
    </source>
</evidence>
<feature type="region of interest" description="Disordered" evidence="1">
    <location>
        <begin position="72"/>
        <end position="116"/>
    </location>
</feature>